<feature type="region of interest" description="Disordered" evidence="1">
    <location>
        <begin position="1"/>
        <end position="50"/>
    </location>
</feature>
<name>A0ABN7XCK5_GIGMA</name>
<proteinExistence type="predicted"/>
<sequence length="50" mass="5621">HYQDNVKPMESTTKGIPEAQKLTRPKSNTNKPVQIPTTTPTMTPKTEKKV</sequence>
<gene>
    <name evidence="2" type="ORF">GMARGA_LOCUS40939</name>
</gene>
<organism evidence="2 3">
    <name type="scientific">Gigaspora margarita</name>
    <dbReference type="NCBI Taxonomy" id="4874"/>
    <lineage>
        <taxon>Eukaryota</taxon>
        <taxon>Fungi</taxon>
        <taxon>Fungi incertae sedis</taxon>
        <taxon>Mucoromycota</taxon>
        <taxon>Glomeromycotina</taxon>
        <taxon>Glomeromycetes</taxon>
        <taxon>Diversisporales</taxon>
        <taxon>Gigasporaceae</taxon>
        <taxon>Gigaspora</taxon>
    </lineage>
</organism>
<evidence type="ECO:0000256" key="1">
    <source>
        <dbReference type="SAM" id="MobiDB-lite"/>
    </source>
</evidence>
<feature type="non-terminal residue" evidence="2">
    <location>
        <position position="1"/>
    </location>
</feature>
<dbReference type="Proteomes" id="UP000789901">
    <property type="component" value="Unassembled WGS sequence"/>
</dbReference>
<comment type="caution">
    <text evidence="2">The sequence shown here is derived from an EMBL/GenBank/DDBJ whole genome shotgun (WGS) entry which is preliminary data.</text>
</comment>
<keyword evidence="3" id="KW-1185">Reference proteome</keyword>
<accession>A0ABN7XCK5</accession>
<protein>
    <submittedName>
        <fullName evidence="2">12245_t:CDS:1</fullName>
    </submittedName>
</protein>
<evidence type="ECO:0000313" key="3">
    <source>
        <dbReference type="Proteomes" id="UP000789901"/>
    </source>
</evidence>
<dbReference type="EMBL" id="CAJVQB010108155">
    <property type="protein sequence ID" value="CAG8851837.1"/>
    <property type="molecule type" value="Genomic_DNA"/>
</dbReference>
<evidence type="ECO:0000313" key="2">
    <source>
        <dbReference type="EMBL" id="CAG8851837.1"/>
    </source>
</evidence>
<reference evidence="2 3" key="1">
    <citation type="submission" date="2021-06" db="EMBL/GenBank/DDBJ databases">
        <authorList>
            <person name="Kallberg Y."/>
            <person name="Tangrot J."/>
            <person name="Rosling A."/>
        </authorList>
    </citation>
    <scope>NUCLEOTIDE SEQUENCE [LARGE SCALE GENOMIC DNA]</scope>
    <source>
        <strain evidence="2 3">120-4 pot B 10/14</strain>
    </source>
</reference>
<feature type="non-terminal residue" evidence="2">
    <location>
        <position position="50"/>
    </location>
</feature>